<dbReference type="NCBIfam" id="TIGR00231">
    <property type="entry name" value="small_GTP"/>
    <property type="match status" value="1"/>
</dbReference>
<dbReference type="InterPro" id="IPR027417">
    <property type="entry name" value="P-loop_NTPase"/>
</dbReference>
<dbReference type="InterPro" id="IPR005225">
    <property type="entry name" value="Small_GTP-bd"/>
</dbReference>
<keyword evidence="1" id="KW-0547">Nucleotide-binding</keyword>
<proteinExistence type="predicted"/>
<dbReference type="SUPFAM" id="SSF52540">
    <property type="entry name" value="P-loop containing nucleoside triphosphate hydrolases"/>
    <property type="match status" value="1"/>
</dbReference>
<dbReference type="PANTHER" id="PTHR47977">
    <property type="entry name" value="RAS-RELATED PROTEIN RAB"/>
    <property type="match status" value="1"/>
</dbReference>
<dbReference type="SMART" id="SM00174">
    <property type="entry name" value="RHO"/>
    <property type="match status" value="1"/>
</dbReference>
<dbReference type="InterPro" id="IPR050227">
    <property type="entry name" value="Rab"/>
</dbReference>
<dbReference type="Gene3D" id="3.40.50.300">
    <property type="entry name" value="P-loop containing nucleotide triphosphate hydrolases"/>
    <property type="match status" value="1"/>
</dbReference>
<dbReference type="EMBL" id="JAPFFF010000015">
    <property type="protein sequence ID" value="KAK8866396.1"/>
    <property type="molecule type" value="Genomic_DNA"/>
</dbReference>
<dbReference type="Pfam" id="PF00071">
    <property type="entry name" value="Ras"/>
    <property type="match status" value="1"/>
</dbReference>
<reference evidence="3 4" key="1">
    <citation type="submission" date="2024-04" db="EMBL/GenBank/DDBJ databases">
        <title>Tritrichomonas musculus Genome.</title>
        <authorList>
            <person name="Alves-Ferreira E."/>
            <person name="Grigg M."/>
            <person name="Lorenzi H."/>
            <person name="Galac M."/>
        </authorList>
    </citation>
    <scope>NUCLEOTIDE SEQUENCE [LARGE SCALE GENOMIC DNA]</scope>
    <source>
        <strain evidence="3 4">EAF2021</strain>
    </source>
</reference>
<dbReference type="Proteomes" id="UP001470230">
    <property type="component" value="Unassembled WGS sequence"/>
</dbReference>
<dbReference type="PRINTS" id="PR00449">
    <property type="entry name" value="RASTRNSFRMNG"/>
</dbReference>
<gene>
    <name evidence="3" type="ORF">M9Y10_009358</name>
</gene>
<accession>A0ABR2IQM5</accession>
<dbReference type="PROSITE" id="PS51419">
    <property type="entry name" value="RAB"/>
    <property type="match status" value="1"/>
</dbReference>
<keyword evidence="2" id="KW-0342">GTP-binding</keyword>
<name>A0ABR2IQM5_9EUKA</name>
<comment type="caution">
    <text evidence="3">The sequence shown here is derived from an EMBL/GenBank/DDBJ whole genome shotgun (WGS) entry which is preliminary data.</text>
</comment>
<dbReference type="CDD" id="cd00154">
    <property type="entry name" value="Rab"/>
    <property type="match status" value="1"/>
</dbReference>
<evidence type="ECO:0000313" key="3">
    <source>
        <dbReference type="EMBL" id="KAK8866396.1"/>
    </source>
</evidence>
<dbReference type="SMART" id="SM00175">
    <property type="entry name" value="RAB"/>
    <property type="match status" value="1"/>
</dbReference>
<evidence type="ECO:0000313" key="4">
    <source>
        <dbReference type="Proteomes" id="UP001470230"/>
    </source>
</evidence>
<protein>
    <submittedName>
        <fullName evidence="3">Ras- protein Rab-12</fullName>
    </submittedName>
</protein>
<sequence>MDKTKFTVVFLGSTNVGKTCLFESMIGGSSSNHLPTTKCSSFVINREYSNILVSINLWDTAGQEKFRSITIPYVRSADGIFLVYDMTDIVTFDELDDLIDLISHADDPSILLIGNKKDLITDPNFVIPNLEVFKEKVKAFNSIETSALLNINVEDAIILMIENLMKKKKMTETKVELEENPKPQPCC</sequence>
<dbReference type="SMART" id="SM00173">
    <property type="entry name" value="RAS"/>
    <property type="match status" value="1"/>
</dbReference>
<dbReference type="InterPro" id="IPR001806">
    <property type="entry name" value="Small_GTPase"/>
</dbReference>
<evidence type="ECO:0000256" key="2">
    <source>
        <dbReference type="ARBA" id="ARBA00023134"/>
    </source>
</evidence>
<evidence type="ECO:0000256" key="1">
    <source>
        <dbReference type="ARBA" id="ARBA00022741"/>
    </source>
</evidence>
<organism evidence="3 4">
    <name type="scientific">Tritrichomonas musculus</name>
    <dbReference type="NCBI Taxonomy" id="1915356"/>
    <lineage>
        <taxon>Eukaryota</taxon>
        <taxon>Metamonada</taxon>
        <taxon>Parabasalia</taxon>
        <taxon>Tritrichomonadida</taxon>
        <taxon>Tritrichomonadidae</taxon>
        <taxon>Tritrichomonas</taxon>
    </lineage>
</organism>
<keyword evidence="4" id="KW-1185">Reference proteome</keyword>
<dbReference type="PROSITE" id="PS51421">
    <property type="entry name" value="RAS"/>
    <property type="match status" value="1"/>
</dbReference>